<comment type="caution">
    <text evidence="2">The sequence shown here is derived from an EMBL/GenBank/DDBJ whole genome shotgun (WGS) entry which is preliminary data.</text>
</comment>
<evidence type="ECO:0000256" key="1">
    <source>
        <dbReference type="SAM" id="MobiDB-lite"/>
    </source>
</evidence>
<evidence type="ECO:0000313" key="3">
    <source>
        <dbReference type="Proteomes" id="UP001369815"/>
    </source>
</evidence>
<feature type="compositionally biased region" description="Basic and acidic residues" evidence="1">
    <location>
        <begin position="55"/>
        <end position="74"/>
    </location>
</feature>
<keyword evidence="3" id="KW-1185">Reference proteome</keyword>
<reference evidence="2 3" key="1">
    <citation type="journal article" date="2024" name="Front Chem Biol">
        <title>Unveiling the potential of Daldinia eschscholtzii MFLUCC 19-0629 through bioactivity and bioinformatics studies for enhanced sustainable agriculture production.</title>
        <authorList>
            <person name="Brooks S."/>
            <person name="Weaver J.A."/>
            <person name="Klomchit A."/>
            <person name="Alharthi S.A."/>
            <person name="Onlamun T."/>
            <person name="Nurani R."/>
            <person name="Vong T.K."/>
            <person name="Alberti F."/>
            <person name="Greco C."/>
        </authorList>
    </citation>
    <scope>NUCLEOTIDE SEQUENCE [LARGE SCALE GENOMIC DNA]</scope>
    <source>
        <strain evidence="2">MFLUCC 19-0629</strain>
    </source>
</reference>
<accession>A0AAX6MZZ6</accession>
<proteinExistence type="predicted"/>
<evidence type="ECO:0000313" key="2">
    <source>
        <dbReference type="EMBL" id="KAK6958096.1"/>
    </source>
</evidence>
<name>A0AAX6MZZ6_9PEZI</name>
<organism evidence="2 3">
    <name type="scientific">Daldinia eschscholtzii</name>
    <dbReference type="NCBI Taxonomy" id="292717"/>
    <lineage>
        <taxon>Eukaryota</taxon>
        <taxon>Fungi</taxon>
        <taxon>Dikarya</taxon>
        <taxon>Ascomycota</taxon>
        <taxon>Pezizomycotina</taxon>
        <taxon>Sordariomycetes</taxon>
        <taxon>Xylariomycetidae</taxon>
        <taxon>Xylariales</taxon>
        <taxon>Hypoxylaceae</taxon>
        <taxon>Daldinia</taxon>
    </lineage>
</organism>
<dbReference type="AlphaFoldDB" id="A0AAX6MZZ6"/>
<protein>
    <submittedName>
        <fullName evidence="2">Uncharacterized protein</fullName>
    </submittedName>
</protein>
<feature type="region of interest" description="Disordered" evidence="1">
    <location>
        <begin position="55"/>
        <end position="117"/>
    </location>
</feature>
<dbReference type="EMBL" id="JBANMG010000001">
    <property type="protein sequence ID" value="KAK6958096.1"/>
    <property type="molecule type" value="Genomic_DNA"/>
</dbReference>
<sequence length="117" mass="13412">MADNTPMDMATGTDIETLDTSFLDDTEEYTTPIPSDELSQLVFRLKHLPVGDIGTKRKFERDPDSHEETSEPARKIKQVTKMPSINYKKIFAAPKTNNDRARRRKSRLFRRRSAPGS</sequence>
<feature type="compositionally biased region" description="Basic residues" evidence="1">
    <location>
        <begin position="101"/>
        <end position="117"/>
    </location>
</feature>
<gene>
    <name evidence="2" type="ORF">Daesc_000889</name>
</gene>
<dbReference type="Proteomes" id="UP001369815">
    <property type="component" value="Unassembled WGS sequence"/>
</dbReference>